<accession>L9ZFN2</accession>
<name>L9ZFN2_9EURY</name>
<dbReference type="PATRIC" id="fig|1230459.4.peg.37"/>
<keyword evidence="2" id="KW-1185">Reference proteome</keyword>
<protein>
    <submittedName>
        <fullName evidence="1">Uncharacterized protein</fullName>
    </submittedName>
</protein>
<evidence type="ECO:0000313" key="2">
    <source>
        <dbReference type="Proteomes" id="UP000011592"/>
    </source>
</evidence>
<gene>
    <name evidence="1" type="ORF">C486_00195</name>
</gene>
<proteinExistence type="predicted"/>
<reference evidence="1 2" key="1">
    <citation type="journal article" date="2014" name="PLoS Genet.">
        <title>Phylogenetically driven sequencing of extremely halophilic archaea reveals strategies for static and dynamic osmo-response.</title>
        <authorList>
            <person name="Becker E.A."/>
            <person name="Seitzer P.M."/>
            <person name="Tritt A."/>
            <person name="Larsen D."/>
            <person name="Krusor M."/>
            <person name="Yao A.I."/>
            <person name="Wu D."/>
            <person name="Madern D."/>
            <person name="Eisen J.A."/>
            <person name="Darling A.E."/>
            <person name="Facciotti M.T."/>
        </authorList>
    </citation>
    <scope>NUCLEOTIDE SEQUENCE [LARGE SCALE GENOMIC DNA]</scope>
    <source>
        <strain evidence="1 2">JCM 14663</strain>
    </source>
</reference>
<dbReference type="EMBL" id="AOIJ01000008">
    <property type="protein sequence ID" value="ELY85265.1"/>
    <property type="molecule type" value="Genomic_DNA"/>
</dbReference>
<sequence>MPETVELEGDAHDILLSYQRDDEDLSETLARVVPALIPHAINFDNAGIDHEQLDSDSRFVLERWPDGDGHSSIWVYDSKTAYLRANKVVAEHTTLNPESVSDGDHTAPDTVNSVTVIDSDDGGSLTYDGPFSFLRDGGEWEIPLPVDPDDRAGIHETTAENLTERVGDFAIAWADGSGEASGKIVAADVLEADLLFRVNDPTHVDPADIDLLEVDA</sequence>
<dbReference type="RefSeq" id="WP_008451586.1">
    <property type="nucleotide sequence ID" value="NZ_AOIJ01000008.1"/>
</dbReference>
<dbReference type="Proteomes" id="UP000011592">
    <property type="component" value="Unassembled WGS sequence"/>
</dbReference>
<dbReference type="AlphaFoldDB" id="L9ZFN2"/>
<evidence type="ECO:0000313" key="1">
    <source>
        <dbReference type="EMBL" id="ELY85265.1"/>
    </source>
</evidence>
<comment type="caution">
    <text evidence="1">The sequence shown here is derived from an EMBL/GenBank/DDBJ whole genome shotgun (WGS) entry which is preliminary data.</text>
</comment>
<organism evidence="1 2">
    <name type="scientific">Natrinema gari JCM 14663</name>
    <dbReference type="NCBI Taxonomy" id="1230459"/>
    <lineage>
        <taxon>Archaea</taxon>
        <taxon>Methanobacteriati</taxon>
        <taxon>Methanobacteriota</taxon>
        <taxon>Stenosarchaea group</taxon>
        <taxon>Halobacteria</taxon>
        <taxon>Halobacteriales</taxon>
        <taxon>Natrialbaceae</taxon>
        <taxon>Natrinema</taxon>
    </lineage>
</organism>